<dbReference type="Gene3D" id="1.10.10.10">
    <property type="entry name" value="Winged helix-like DNA-binding domain superfamily/Winged helix DNA-binding domain"/>
    <property type="match status" value="1"/>
</dbReference>
<dbReference type="InterPro" id="IPR036390">
    <property type="entry name" value="WH_DNA-bd_sf"/>
</dbReference>
<dbReference type="Pfam" id="PF13730">
    <property type="entry name" value="HTH_36"/>
    <property type="match status" value="1"/>
</dbReference>
<reference evidence="2" key="1">
    <citation type="journal article" date="2019" name="Int. J. Syst. Evol. Microbiol.">
        <title>The Global Catalogue of Microorganisms (GCM) 10K type strain sequencing project: providing services to taxonomists for standard genome sequencing and annotation.</title>
        <authorList>
            <consortium name="The Broad Institute Genomics Platform"/>
            <consortium name="The Broad Institute Genome Sequencing Center for Infectious Disease"/>
            <person name="Wu L."/>
            <person name="Ma J."/>
        </authorList>
    </citation>
    <scope>NUCLEOTIDE SEQUENCE [LARGE SCALE GENOMIC DNA]</scope>
    <source>
        <strain evidence="2">CGMCC 1.18578</strain>
    </source>
</reference>
<dbReference type="RefSeq" id="WP_378112102.1">
    <property type="nucleotide sequence ID" value="NZ_JBHSNC010000036.1"/>
</dbReference>
<proteinExistence type="predicted"/>
<protein>
    <submittedName>
        <fullName evidence="1">Helix-turn-helix domain-containing protein</fullName>
    </submittedName>
</protein>
<dbReference type="SUPFAM" id="SSF46785">
    <property type="entry name" value="Winged helix' DNA-binding domain"/>
    <property type="match status" value="1"/>
</dbReference>
<organism evidence="1 2">
    <name type="scientific">Cohnella yongneupensis</name>
    <dbReference type="NCBI Taxonomy" id="425006"/>
    <lineage>
        <taxon>Bacteria</taxon>
        <taxon>Bacillati</taxon>
        <taxon>Bacillota</taxon>
        <taxon>Bacilli</taxon>
        <taxon>Bacillales</taxon>
        <taxon>Paenibacillaceae</taxon>
        <taxon>Cohnella</taxon>
    </lineage>
</organism>
<dbReference type="InterPro" id="IPR036388">
    <property type="entry name" value="WH-like_DNA-bd_sf"/>
</dbReference>
<dbReference type="Proteomes" id="UP001596108">
    <property type="component" value="Unassembled WGS sequence"/>
</dbReference>
<accession>A0ABW0QZ72</accession>
<evidence type="ECO:0000313" key="1">
    <source>
        <dbReference type="EMBL" id="MFC5530165.1"/>
    </source>
</evidence>
<gene>
    <name evidence="1" type="ORF">ACFPQ4_12075</name>
</gene>
<sequence>MNDNWLKRNHKAANEYMDTVCQESTLTSRHKGFTKVPHKILRCYGLSEYEKLILIDIIAYMSDKNLCYPTIETMARDVGCSSKSIERHVAGLSEKKMILVSQDRKNNTYYLPSYLHTHPYLLMSEKTHEFIGNVRKNVNERELTLWVQGIVKSDEYKAFTTRLQKLHDGRFIPKFAEQEILESFAQHLNSELAKRFPPDVNGQ</sequence>
<evidence type="ECO:0000313" key="2">
    <source>
        <dbReference type="Proteomes" id="UP001596108"/>
    </source>
</evidence>
<comment type="caution">
    <text evidence="1">The sequence shown here is derived from an EMBL/GenBank/DDBJ whole genome shotgun (WGS) entry which is preliminary data.</text>
</comment>
<dbReference type="EMBL" id="JBHSNC010000036">
    <property type="protein sequence ID" value="MFC5530165.1"/>
    <property type="molecule type" value="Genomic_DNA"/>
</dbReference>
<name>A0ABW0QZ72_9BACL</name>
<keyword evidence="2" id="KW-1185">Reference proteome</keyword>